<gene>
    <name evidence="1" type="ORF">BJ986_002649</name>
</gene>
<dbReference type="EMBL" id="JACCAB010000001">
    <property type="protein sequence ID" value="NYG08162.1"/>
    <property type="molecule type" value="Genomic_DNA"/>
</dbReference>
<keyword evidence="2" id="KW-1185">Reference proteome</keyword>
<evidence type="ECO:0000313" key="2">
    <source>
        <dbReference type="Proteomes" id="UP000573599"/>
    </source>
</evidence>
<proteinExistence type="predicted"/>
<accession>A0A852WSG9</accession>
<evidence type="ECO:0000313" key="1">
    <source>
        <dbReference type="EMBL" id="NYG08162.1"/>
    </source>
</evidence>
<dbReference type="Proteomes" id="UP000573599">
    <property type="component" value="Unassembled WGS sequence"/>
</dbReference>
<sequence>MAISLRRGERLPSAVRSAIALGPGERVLSWAREEASGTTVVATNHALHAVGAAGDQMLARPWHEVDGGTWSPELTQLTVTWVDGSRPSQWVLGATNLLPETLRERVQASVVLAQRIELGPRRSARVVLRQDLATGDLVEQVVLGRGVRADDAEMNARTDAVLAYLREQVGR</sequence>
<dbReference type="AlphaFoldDB" id="A0A852WSG9"/>
<reference evidence="1 2" key="1">
    <citation type="submission" date="2020-07" db="EMBL/GenBank/DDBJ databases">
        <title>Sequencing the genomes of 1000 actinobacteria strains.</title>
        <authorList>
            <person name="Klenk H.-P."/>
        </authorList>
    </citation>
    <scope>NUCLEOTIDE SEQUENCE [LARGE SCALE GENOMIC DNA]</scope>
    <source>
        <strain evidence="1 2">DSM 23987</strain>
    </source>
</reference>
<dbReference type="RefSeq" id="WP_179422405.1">
    <property type="nucleotide sequence ID" value="NZ_JACCAB010000001.1"/>
</dbReference>
<name>A0A852WSG9_9MICO</name>
<organism evidence="1 2">
    <name type="scientific">Pedococcus badiiscoriae</name>
    <dbReference type="NCBI Taxonomy" id="642776"/>
    <lineage>
        <taxon>Bacteria</taxon>
        <taxon>Bacillati</taxon>
        <taxon>Actinomycetota</taxon>
        <taxon>Actinomycetes</taxon>
        <taxon>Micrococcales</taxon>
        <taxon>Intrasporangiaceae</taxon>
        <taxon>Pedococcus</taxon>
    </lineage>
</organism>
<comment type="caution">
    <text evidence="1">The sequence shown here is derived from an EMBL/GenBank/DDBJ whole genome shotgun (WGS) entry which is preliminary data.</text>
</comment>
<protein>
    <submittedName>
        <fullName evidence="1">Uncharacterized protein</fullName>
    </submittedName>
</protein>